<organism evidence="2 3">
    <name type="scientific">Clathrospora elynae</name>
    <dbReference type="NCBI Taxonomy" id="706981"/>
    <lineage>
        <taxon>Eukaryota</taxon>
        <taxon>Fungi</taxon>
        <taxon>Dikarya</taxon>
        <taxon>Ascomycota</taxon>
        <taxon>Pezizomycotina</taxon>
        <taxon>Dothideomycetes</taxon>
        <taxon>Pleosporomycetidae</taxon>
        <taxon>Pleosporales</taxon>
        <taxon>Diademaceae</taxon>
        <taxon>Clathrospora</taxon>
    </lineage>
</organism>
<feature type="transmembrane region" description="Helical" evidence="1">
    <location>
        <begin position="20"/>
        <end position="38"/>
    </location>
</feature>
<sequence length="55" mass="6061">MLNYSQGFYAAGVYGTWSDMLIMSATLQVFFSLGGCFFSEIPSPISTRTVANRLI</sequence>
<reference evidence="2" key="1">
    <citation type="journal article" date="2020" name="Stud. Mycol.">
        <title>101 Dothideomycetes genomes: a test case for predicting lifestyles and emergence of pathogens.</title>
        <authorList>
            <person name="Haridas S."/>
            <person name="Albert R."/>
            <person name="Binder M."/>
            <person name="Bloem J."/>
            <person name="Labutti K."/>
            <person name="Salamov A."/>
            <person name="Andreopoulos B."/>
            <person name="Baker S."/>
            <person name="Barry K."/>
            <person name="Bills G."/>
            <person name="Bluhm B."/>
            <person name="Cannon C."/>
            <person name="Castanera R."/>
            <person name="Culley D."/>
            <person name="Daum C."/>
            <person name="Ezra D."/>
            <person name="Gonzalez J."/>
            <person name="Henrissat B."/>
            <person name="Kuo A."/>
            <person name="Liang C."/>
            <person name="Lipzen A."/>
            <person name="Lutzoni F."/>
            <person name="Magnuson J."/>
            <person name="Mondo S."/>
            <person name="Nolan M."/>
            <person name="Ohm R."/>
            <person name="Pangilinan J."/>
            <person name="Park H.-J."/>
            <person name="Ramirez L."/>
            <person name="Alfaro M."/>
            <person name="Sun H."/>
            <person name="Tritt A."/>
            <person name="Yoshinaga Y."/>
            <person name="Zwiers L.-H."/>
            <person name="Turgeon B."/>
            <person name="Goodwin S."/>
            <person name="Spatafora J."/>
            <person name="Crous P."/>
            <person name="Grigoriev I."/>
        </authorList>
    </citation>
    <scope>NUCLEOTIDE SEQUENCE</scope>
    <source>
        <strain evidence="2">CBS 161.51</strain>
    </source>
</reference>
<keyword evidence="1" id="KW-1133">Transmembrane helix</keyword>
<accession>A0A6A5T1Z8</accession>
<dbReference type="EMBL" id="ML976002">
    <property type="protein sequence ID" value="KAF1946583.1"/>
    <property type="molecule type" value="Genomic_DNA"/>
</dbReference>
<protein>
    <submittedName>
        <fullName evidence="2">Uncharacterized protein</fullName>
    </submittedName>
</protein>
<keyword evidence="1" id="KW-0812">Transmembrane</keyword>
<dbReference type="AlphaFoldDB" id="A0A6A5T1Z8"/>
<name>A0A6A5T1Z8_9PLEO</name>
<proteinExistence type="predicted"/>
<evidence type="ECO:0000313" key="3">
    <source>
        <dbReference type="Proteomes" id="UP000800038"/>
    </source>
</evidence>
<gene>
    <name evidence="2" type="ORF">EJ02DRAFT_366614</name>
</gene>
<dbReference type="Proteomes" id="UP000800038">
    <property type="component" value="Unassembled WGS sequence"/>
</dbReference>
<keyword evidence="3" id="KW-1185">Reference proteome</keyword>
<evidence type="ECO:0000256" key="1">
    <source>
        <dbReference type="SAM" id="Phobius"/>
    </source>
</evidence>
<evidence type="ECO:0000313" key="2">
    <source>
        <dbReference type="EMBL" id="KAF1946583.1"/>
    </source>
</evidence>
<keyword evidence="1" id="KW-0472">Membrane</keyword>